<feature type="binding site" evidence="6">
    <location>
        <position position="73"/>
    </location>
    <ligand>
        <name>S-adenosyl-L-methionine</name>
        <dbReference type="ChEBI" id="CHEBI:59789"/>
    </ligand>
</feature>
<comment type="catalytic activity">
    <reaction evidence="6">
        <text>guanosine(527) in 16S rRNA + S-adenosyl-L-methionine = N(7)-methylguanosine(527) in 16S rRNA + S-adenosyl-L-homocysteine</text>
        <dbReference type="Rhea" id="RHEA:42732"/>
        <dbReference type="Rhea" id="RHEA-COMP:10209"/>
        <dbReference type="Rhea" id="RHEA-COMP:10210"/>
        <dbReference type="ChEBI" id="CHEBI:57856"/>
        <dbReference type="ChEBI" id="CHEBI:59789"/>
        <dbReference type="ChEBI" id="CHEBI:74269"/>
        <dbReference type="ChEBI" id="CHEBI:74480"/>
        <dbReference type="EC" id="2.1.1.170"/>
    </reaction>
</comment>
<dbReference type="GO" id="GO:0005829">
    <property type="term" value="C:cytosol"/>
    <property type="evidence" value="ECO:0007669"/>
    <property type="project" value="TreeGrafter"/>
</dbReference>
<protein>
    <recommendedName>
        <fullName evidence="6">Ribosomal RNA small subunit methyltransferase G</fullName>
        <ecNumber evidence="6">2.1.1.170</ecNumber>
    </recommendedName>
    <alternativeName>
        <fullName evidence="6">16S rRNA 7-methylguanosine methyltransferase</fullName>
        <shortName evidence="6">16S rRNA m7G methyltransferase</shortName>
    </alternativeName>
</protein>
<keyword evidence="8" id="KW-1185">Reference proteome</keyword>
<evidence type="ECO:0000313" key="7">
    <source>
        <dbReference type="EMBL" id="RVU40191.1"/>
    </source>
</evidence>
<dbReference type="HAMAP" id="MF_00074">
    <property type="entry name" value="16SrRNA_methyltr_G"/>
    <property type="match status" value="1"/>
</dbReference>
<name>A0A437R0E2_9GAMM</name>
<dbReference type="GO" id="GO:0070043">
    <property type="term" value="F:rRNA (guanine-N7-)-methyltransferase activity"/>
    <property type="evidence" value="ECO:0007669"/>
    <property type="project" value="UniProtKB-UniRule"/>
</dbReference>
<dbReference type="Pfam" id="PF02527">
    <property type="entry name" value="GidB"/>
    <property type="match status" value="1"/>
</dbReference>
<keyword evidence="4 6" id="KW-0808">Transferase</keyword>
<feature type="binding site" evidence="6">
    <location>
        <position position="78"/>
    </location>
    <ligand>
        <name>S-adenosyl-L-methionine</name>
        <dbReference type="ChEBI" id="CHEBI:59789"/>
    </ligand>
</feature>
<dbReference type="EMBL" id="SACS01000006">
    <property type="protein sequence ID" value="RVU40191.1"/>
    <property type="molecule type" value="Genomic_DNA"/>
</dbReference>
<feature type="binding site" evidence="6">
    <location>
        <begin position="124"/>
        <end position="125"/>
    </location>
    <ligand>
        <name>S-adenosyl-L-methionine</name>
        <dbReference type="ChEBI" id="CHEBI:59789"/>
    </ligand>
</feature>
<accession>A0A437R0E2</accession>
<dbReference type="NCBIfam" id="TIGR00138">
    <property type="entry name" value="rsmG_gidB"/>
    <property type="match status" value="1"/>
</dbReference>
<evidence type="ECO:0000256" key="2">
    <source>
        <dbReference type="ARBA" id="ARBA00022552"/>
    </source>
</evidence>
<comment type="similarity">
    <text evidence="6">Belongs to the methyltransferase superfamily. RNA methyltransferase RsmG family.</text>
</comment>
<evidence type="ECO:0000256" key="4">
    <source>
        <dbReference type="ARBA" id="ARBA00022679"/>
    </source>
</evidence>
<dbReference type="PANTHER" id="PTHR31760">
    <property type="entry name" value="S-ADENOSYL-L-METHIONINE-DEPENDENT METHYLTRANSFERASES SUPERFAMILY PROTEIN"/>
    <property type="match status" value="1"/>
</dbReference>
<dbReference type="CDD" id="cd02440">
    <property type="entry name" value="AdoMet_MTases"/>
    <property type="match status" value="1"/>
</dbReference>
<dbReference type="PANTHER" id="PTHR31760:SF0">
    <property type="entry name" value="S-ADENOSYL-L-METHIONINE-DEPENDENT METHYLTRANSFERASES SUPERFAMILY PROTEIN"/>
    <property type="match status" value="1"/>
</dbReference>
<dbReference type="InterPro" id="IPR029063">
    <property type="entry name" value="SAM-dependent_MTases_sf"/>
</dbReference>
<comment type="subcellular location">
    <subcellularLocation>
        <location evidence="6">Cytoplasm</location>
    </subcellularLocation>
</comment>
<keyword evidence="2 6" id="KW-0698">rRNA processing</keyword>
<keyword evidence="3 6" id="KW-0489">Methyltransferase</keyword>
<dbReference type="Gene3D" id="3.40.50.150">
    <property type="entry name" value="Vaccinia Virus protein VP39"/>
    <property type="match status" value="1"/>
</dbReference>
<keyword evidence="1 6" id="KW-0963">Cytoplasm</keyword>
<comment type="function">
    <text evidence="6">Specifically methylates the N7 position of guanine in position 527 of 16S rRNA.</text>
</comment>
<organism evidence="7 8">
    <name type="scientific">Rheinheimera riviphila</name>
    <dbReference type="NCBI Taxonomy" id="1834037"/>
    <lineage>
        <taxon>Bacteria</taxon>
        <taxon>Pseudomonadati</taxon>
        <taxon>Pseudomonadota</taxon>
        <taxon>Gammaproteobacteria</taxon>
        <taxon>Chromatiales</taxon>
        <taxon>Chromatiaceae</taxon>
        <taxon>Rheinheimera</taxon>
    </lineage>
</organism>
<comment type="caution">
    <text evidence="7">The sequence shown here is derived from an EMBL/GenBank/DDBJ whole genome shotgun (WGS) entry which is preliminary data.</text>
</comment>
<dbReference type="InterPro" id="IPR003682">
    <property type="entry name" value="rRNA_ssu_MeTfrase_G"/>
</dbReference>
<evidence type="ECO:0000256" key="5">
    <source>
        <dbReference type="ARBA" id="ARBA00022691"/>
    </source>
</evidence>
<evidence type="ECO:0000256" key="1">
    <source>
        <dbReference type="ARBA" id="ARBA00022490"/>
    </source>
</evidence>
<evidence type="ECO:0000256" key="3">
    <source>
        <dbReference type="ARBA" id="ARBA00022603"/>
    </source>
</evidence>
<dbReference type="PIRSF" id="PIRSF003078">
    <property type="entry name" value="GidB"/>
    <property type="match status" value="1"/>
</dbReference>
<evidence type="ECO:0000256" key="6">
    <source>
        <dbReference type="HAMAP-Rule" id="MF_00074"/>
    </source>
</evidence>
<gene>
    <name evidence="6 7" type="primary">rsmG</name>
    <name evidence="7" type="ORF">EOE67_07365</name>
</gene>
<sequence length="222" mass="24716">MLENLTKLVAQTSLQLSELQLQQLVQYVQLLDKWNGAYNLTSVRDPEEMLVKHIMDSLVVAPYIQGERIIDVGTGPGLPGIPLAICFPEKQFTLLDSLGKRIRFLNQVKLQLGLKNVTPLQSRVEDHQPEQGYDVVLSRAFASLSDMIGWCAHLPATNGQFLAMKGAQAQEEIAALPDFVKVVASETLQVPELNGQRFLVIVQKTEQKTEQKIVQKVAIQAD</sequence>
<dbReference type="OrthoDB" id="9808773at2"/>
<proteinExistence type="inferred from homology"/>
<keyword evidence="5 6" id="KW-0949">S-adenosyl-L-methionine</keyword>
<dbReference type="Proteomes" id="UP000283077">
    <property type="component" value="Unassembled WGS sequence"/>
</dbReference>
<dbReference type="AlphaFoldDB" id="A0A437R0E2"/>
<reference evidence="7 8" key="1">
    <citation type="submission" date="2019-01" db="EMBL/GenBank/DDBJ databases">
        <authorList>
            <person name="Chen W.-M."/>
        </authorList>
    </citation>
    <scope>NUCLEOTIDE SEQUENCE [LARGE SCALE GENOMIC DNA]</scope>
    <source>
        <strain evidence="7 8">KYPC3</strain>
    </source>
</reference>
<dbReference type="EC" id="2.1.1.170" evidence="6"/>
<dbReference type="SUPFAM" id="SSF53335">
    <property type="entry name" value="S-adenosyl-L-methionine-dependent methyltransferases"/>
    <property type="match status" value="1"/>
</dbReference>
<evidence type="ECO:0000313" key="8">
    <source>
        <dbReference type="Proteomes" id="UP000283077"/>
    </source>
</evidence>
<comment type="caution">
    <text evidence="6">Lacks conserved residue(s) required for the propagation of feature annotation.</text>
</comment>
<feature type="binding site" evidence="6">
    <location>
        <position position="139"/>
    </location>
    <ligand>
        <name>S-adenosyl-L-methionine</name>
        <dbReference type="ChEBI" id="CHEBI:59789"/>
    </ligand>
</feature>